<keyword evidence="3" id="KW-1185">Reference proteome</keyword>
<dbReference type="AlphaFoldDB" id="A0A5F0K8E5"/>
<name>A0A5F0K8E5_9GAMM</name>
<proteinExistence type="predicted"/>
<evidence type="ECO:0000313" key="3">
    <source>
        <dbReference type="Proteomes" id="UP000297720"/>
    </source>
</evidence>
<evidence type="ECO:0000313" key="4">
    <source>
        <dbReference type="Proteomes" id="UP000297914"/>
    </source>
</evidence>
<dbReference type="EMBL" id="QORK01000032">
    <property type="protein sequence ID" value="TFF77737.1"/>
    <property type="molecule type" value="Genomic_DNA"/>
</dbReference>
<protein>
    <submittedName>
        <fullName evidence="2">Uncharacterized protein</fullName>
    </submittedName>
</protein>
<accession>A0A5F0K8E5</accession>
<evidence type="ECO:0000313" key="2">
    <source>
        <dbReference type="EMBL" id="TFF77737.1"/>
    </source>
</evidence>
<sequence length="78" mass="8755">MRQSDLEYTGELDGRHCWVCRGDEFYWTPGSHVVTSDLAGVIPFCHVTLAPRLSRATHTIKALTRTDAKRAIVRALSL</sequence>
<dbReference type="Proteomes" id="UP000297720">
    <property type="component" value="Unassembled WGS sequence"/>
</dbReference>
<comment type="caution">
    <text evidence="2">The sequence shown here is derived from an EMBL/GenBank/DDBJ whole genome shotgun (WGS) entry which is preliminary data.</text>
</comment>
<organism evidence="2 4">
    <name type="scientific">Aeromonas taiwanensis</name>
    <dbReference type="NCBI Taxonomy" id="633417"/>
    <lineage>
        <taxon>Bacteria</taxon>
        <taxon>Pseudomonadati</taxon>
        <taxon>Pseudomonadota</taxon>
        <taxon>Gammaproteobacteria</taxon>
        <taxon>Aeromonadales</taxon>
        <taxon>Aeromonadaceae</taxon>
        <taxon>Aeromonas</taxon>
    </lineage>
</organism>
<evidence type="ECO:0000313" key="1">
    <source>
        <dbReference type="EMBL" id="TFF73729.1"/>
    </source>
</evidence>
<dbReference type="EMBL" id="QORL01000032">
    <property type="protein sequence ID" value="TFF73729.1"/>
    <property type="molecule type" value="Genomic_DNA"/>
</dbReference>
<reference evidence="2 4" key="1">
    <citation type="submission" date="2018-06" db="EMBL/GenBank/DDBJ databases">
        <title>Occurrence of a novel blaKPC-2- and qnrS2- harbouring IncP6 plasmid from Aeromonas taiwanensis isolates recovered from the river sediments.</title>
        <authorList>
            <person name="Zheng B."/>
            <person name="Yu X."/>
            <person name="Xiao Y."/>
        </authorList>
    </citation>
    <scope>NUCLEOTIDE SEQUENCE [LARGE SCALE GENOMIC DNA]</scope>
    <source>
        <strain evidence="1 3">1713</strain>
        <strain evidence="2 4">198</strain>
    </source>
</reference>
<gene>
    <name evidence="1" type="ORF">DRM93_14675</name>
    <name evidence="2" type="ORF">DRM94_14675</name>
</gene>
<dbReference type="Proteomes" id="UP000297914">
    <property type="component" value="Unassembled WGS sequence"/>
</dbReference>